<evidence type="ECO:0000313" key="2">
    <source>
        <dbReference type="EMBL" id="AJQ94873.1"/>
    </source>
</evidence>
<keyword evidence="1" id="KW-1133">Transmembrane helix</keyword>
<reference evidence="2 3" key="1">
    <citation type="submission" date="2014-01" db="EMBL/GenBank/DDBJ databases">
        <title>Full genme sequencing of cellulolytic bacterium Gynuella sunshinyii YC6258T gen. nov., sp. nov.</title>
        <authorList>
            <person name="Khan H."/>
            <person name="Chung E.J."/>
            <person name="Chung Y.R."/>
        </authorList>
    </citation>
    <scope>NUCLEOTIDE SEQUENCE [LARGE SCALE GENOMIC DNA]</scope>
    <source>
        <strain evidence="2 3">YC6258</strain>
    </source>
</reference>
<dbReference type="EMBL" id="CP007142">
    <property type="protein sequence ID" value="AJQ94873.1"/>
    <property type="molecule type" value="Genomic_DNA"/>
</dbReference>
<feature type="transmembrane region" description="Helical" evidence="1">
    <location>
        <begin position="21"/>
        <end position="40"/>
    </location>
</feature>
<dbReference type="RefSeq" id="WP_169748903.1">
    <property type="nucleotide sequence ID" value="NZ_CP007142.1"/>
</dbReference>
<dbReference type="STRING" id="1445510.YC6258_02835"/>
<dbReference type="HOGENOM" id="CLU_3007928_0_0_6"/>
<keyword evidence="3" id="KW-1185">Reference proteome</keyword>
<dbReference type="AlphaFoldDB" id="A0A0C5VNC0"/>
<evidence type="ECO:0008006" key="4">
    <source>
        <dbReference type="Google" id="ProtNLM"/>
    </source>
</evidence>
<keyword evidence="1" id="KW-0812">Transmembrane</keyword>
<protein>
    <recommendedName>
        <fullName evidence="4">Deacetylase sirtuin-type domain-containing protein</fullName>
    </recommendedName>
</protein>
<evidence type="ECO:0000313" key="3">
    <source>
        <dbReference type="Proteomes" id="UP000032266"/>
    </source>
</evidence>
<dbReference type="Proteomes" id="UP000032266">
    <property type="component" value="Chromosome"/>
</dbReference>
<sequence length="56" mass="6261">MIFDRETEIFMRDYMKDLNEGTAAIFAGAGLSIPAGFVNWQELMSEIAYDLGLGQL</sequence>
<dbReference type="KEGG" id="gsn:YC6258_02835"/>
<dbReference type="PATRIC" id="fig|1445510.3.peg.2805"/>
<gene>
    <name evidence="2" type="ORF">YC6258_02835</name>
</gene>
<accession>A0A0C5VNC0</accession>
<evidence type="ECO:0000256" key="1">
    <source>
        <dbReference type="SAM" id="Phobius"/>
    </source>
</evidence>
<keyword evidence="1" id="KW-0472">Membrane</keyword>
<organism evidence="2 3">
    <name type="scientific">Gynuella sunshinyii YC6258</name>
    <dbReference type="NCBI Taxonomy" id="1445510"/>
    <lineage>
        <taxon>Bacteria</taxon>
        <taxon>Pseudomonadati</taxon>
        <taxon>Pseudomonadota</taxon>
        <taxon>Gammaproteobacteria</taxon>
        <taxon>Oceanospirillales</taxon>
        <taxon>Saccharospirillaceae</taxon>
        <taxon>Gynuella</taxon>
    </lineage>
</organism>
<proteinExistence type="predicted"/>
<name>A0A0C5VNC0_9GAMM</name>